<keyword evidence="1" id="KW-1133">Transmembrane helix</keyword>
<organism evidence="2 3">
    <name type="scientific">Virgisporangium aliadipatigenens</name>
    <dbReference type="NCBI Taxonomy" id="741659"/>
    <lineage>
        <taxon>Bacteria</taxon>
        <taxon>Bacillati</taxon>
        <taxon>Actinomycetota</taxon>
        <taxon>Actinomycetes</taxon>
        <taxon>Micromonosporales</taxon>
        <taxon>Micromonosporaceae</taxon>
        <taxon>Virgisporangium</taxon>
    </lineage>
</organism>
<accession>A0A8J3YMZ7</accession>
<name>A0A8J3YMZ7_9ACTN</name>
<reference evidence="2" key="1">
    <citation type="submission" date="2021-01" db="EMBL/GenBank/DDBJ databases">
        <title>Whole genome shotgun sequence of Virgisporangium aliadipatigenens NBRC 105644.</title>
        <authorList>
            <person name="Komaki H."/>
            <person name="Tamura T."/>
        </authorList>
    </citation>
    <scope>NUCLEOTIDE SEQUENCE</scope>
    <source>
        <strain evidence="2">NBRC 105644</strain>
    </source>
</reference>
<dbReference type="EMBL" id="BOPF01000021">
    <property type="protein sequence ID" value="GIJ48514.1"/>
    <property type="molecule type" value="Genomic_DNA"/>
</dbReference>
<gene>
    <name evidence="2" type="ORF">Val02_54000</name>
</gene>
<comment type="caution">
    <text evidence="2">The sequence shown here is derived from an EMBL/GenBank/DDBJ whole genome shotgun (WGS) entry which is preliminary data.</text>
</comment>
<keyword evidence="1" id="KW-0472">Membrane</keyword>
<sequence>METPATRQAGPDRLSDRGRTARLVATALGLLLLFGGTIFGTDDDFPFGPFRMFATTNRWDEPISIARAEVLLDSGERVELTPANSGVRRAEVEGQLERFKAEPQRLAGLADAWRAHHPGGSSVRSVAVYLRHHELSRRGPTGHYYDEQVATWDA</sequence>
<evidence type="ECO:0000256" key="1">
    <source>
        <dbReference type="SAM" id="Phobius"/>
    </source>
</evidence>
<evidence type="ECO:0000313" key="2">
    <source>
        <dbReference type="EMBL" id="GIJ48514.1"/>
    </source>
</evidence>
<dbReference type="Proteomes" id="UP000619260">
    <property type="component" value="Unassembled WGS sequence"/>
</dbReference>
<keyword evidence="1" id="KW-0812">Transmembrane</keyword>
<dbReference type="AlphaFoldDB" id="A0A8J3YMZ7"/>
<protein>
    <submittedName>
        <fullName evidence="2">Uncharacterized protein</fullName>
    </submittedName>
</protein>
<evidence type="ECO:0000313" key="3">
    <source>
        <dbReference type="Proteomes" id="UP000619260"/>
    </source>
</evidence>
<proteinExistence type="predicted"/>
<keyword evidence="3" id="KW-1185">Reference proteome</keyword>
<dbReference type="RefSeq" id="WP_203901996.1">
    <property type="nucleotide sequence ID" value="NZ_BOPF01000021.1"/>
</dbReference>
<feature type="transmembrane region" description="Helical" evidence="1">
    <location>
        <begin position="21"/>
        <end position="40"/>
    </location>
</feature>